<organism evidence="1">
    <name type="scientific">Lotus japonicus</name>
    <name type="common">Lotus corniculatus var. japonicus</name>
    <dbReference type="NCBI Taxonomy" id="34305"/>
    <lineage>
        <taxon>Eukaryota</taxon>
        <taxon>Viridiplantae</taxon>
        <taxon>Streptophyta</taxon>
        <taxon>Embryophyta</taxon>
        <taxon>Tracheophyta</taxon>
        <taxon>Spermatophyta</taxon>
        <taxon>Magnoliopsida</taxon>
        <taxon>eudicotyledons</taxon>
        <taxon>Gunneridae</taxon>
        <taxon>Pentapetalae</taxon>
        <taxon>rosids</taxon>
        <taxon>fabids</taxon>
        <taxon>Fabales</taxon>
        <taxon>Fabaceae</taxon>
        <taxon>Papilionoideae</taxon>
        <taxon>50 kb inversion clade</taxon>
        <taxon>NPAAA clade</taxon>
        <taxon>Hologalegina</taxon>
        <taxon>robinioid clade</taxon>
        <taxon>Loteae</taxon>
        <taxon>Lotus</taxon>
    </lineage>
</organism>
<reference evidence="1" key="1">
    <citation type="submission" date="2012-05" db="EMBL/GenBank/DDBJ databases">
        <authorList>
            <person name="Krishnakumar V."/>
            <person name="Cheung F."/>
            <person name="Xiao Y."/>
            <person name="Chan A."/>
            <person name="Moskal W.A."/>
            <person name="Town C.D."/>
        </authorList>
    </citation>
    <scope>NUCLEOTIDE SEQUENCE</scope>
</reference>
<evidence type="ECO:0000313" key="1">
    <source>
        <dbReference type="EMBL" id="AFK44362.1"/>
    </source>
</evidence>
<proteinExistence type="evidence at transcript level"/>
<name>I3SVS0_LOTJA</name>
<dbReference type="AlphaFoldDB" id="I3SVS0"/>
<dbReference type="EMBL" id="BT144568">
    <property type="protein sequence ID" value="AFK44362.1"/>
    <property type="molecule type" value="mRNA"/>
</dbReference>
<protein>
    <submittedName>
        <fullName evidence="1">Uncharacterized protein</fullName>
    </submittedName>
</protein>
<sequence>MDLTNFLAQELGKSNPLVNISLSDVEKIKEQYSCCAEDELAYQKTELSCGETYPS</sequence>
<accession>I3SVS0</accession>